<comment type="caution">
    <text evidence="2">The sequence shown here is derived from an EMBL/GenBank/DDBJ whole genome shotgun (WGS) entry which is preliminary data.</text>
</comment>
<dbReference type="Pfam" id="PF00350">
    <property type="entry name" value="Dynamin_N"/>
    <property type="match status" value="1"/>
</dbReference>
<accession>A0ABP8V7L2</accession>
<dbReference type="RefSeq" id="WP_345198491.1">
    <property type="nucleotide sequence ID" value="NZ_BAABFL010000467.1"/>
</dbReference>
<dbReference type="InterPro" id="IPR051943">
    <property type="entry name" value="TRAFAC_Dynamin-like_GTPase"/>
</dbReference>
<dbReference type="SUPFAM" id="SSF52540">
    <property type="entry name" value="P-loop containing nucleoside triphosphate hydrolases"/>
    <property type="match status" value="1"/>
</dbReference>
<name>A0ABP8V7L2_9GAMM</name>
<dbReference type="InterPro" id="IPR045063">
    <property type="entry name" value="Dynamin_N"/>
</dbReference>
<evidence type="ECO:0000313" key="2">
    <source>
        <dbReference type="EMBL" id="GAA4652005.1"/>
    </source>
</evidence>
<organism evidence="2 3">
    <name type="scientific">Kistimonas scapharcae</name>
    <dbReference type="NCBI Taxonomy" id="1036133"/>
    <lineage>
        <taxon>Bacteria</taxon>
        <taxon>Pseudomonadati</taxon>
        <taxon>Pseudomonadota</taxon>
        <taxon>Gammaproteobacteria</taxon>
        <taxon>Oceanospirillales</taxon>
        <taxon>Endozoicomonadaceae</taxon>
        <taxon>Kistimonas</taxon>
    </lineage>
</organism>
<protein>
    <submittedName>
        <fullName evidence="2">Dynamin-like GTPase family protein</fullName>
    </submittedName>
</protein>
<feature type="domain" description="Dynamin N-terminal" evidence="1">
    <location>
        <begin position="57"/>
        <end position="271"/>
    </location>
</feature>
<dbReference type="Gene3D" id="3.40.50.300">
    <property type="entry name" value="P-loop containing nucleotide triphosphate hydrolases"/>
    <property type="match status" value="2"/>
</dbReference>
<proteinExistence type="predicted"/>
<gene>
    <name evidence="2" type="ORF">GCM10023116_42890</name>
</gene>
<keyword evidence="3" id="KW-1185">Reference proteome</keyword>
<dbReference type="Proteomes" id="UP001500604">
    <property type="component" value="Unassembled WGS sequence"/>
</dbReference>
<evidence type="ECO:0000313" key="3">
    <source>
        <dbReference type="Proteomes" id="UP001500604"/>
    </source>
</evidence>
<reference evidence="3" key="1">
    <citation type="journal article" date="2019" name="Int. J. Syst. Evol. Microbiol.">
        <title>The Global Catalogue of Microorganisms (GCM) 10K type strain sequencing project: providing services to taxonomists for standard genome sequencing and annotation.</title>
        <authorList>
            <consortium name="The Broad Institute Genomics Platform"/>
            <consortium name="The Broad Institute Genome Sequencing Center for Infectious Disease"/>
            <person name="Wu L."/>
            <person name="Ma J."/>
        </authorList>
    </citation>
    <scope>NUCLEOTIDE SEQUENCE [LARGE SCALE GENOMIC DNA]</scope>
    <source>
        <strain evidence="3">JCM 17805</strain>
    </source>
</reference>
<evidence type="ECO:0000259" key="1">
    <source>
        <dbReference type="Pfam" id="PF00350"/>
    </source>
</evidence>
<dbReference type="InterPro" id="IPR027417">
    <property type="entry name" value="P-loop_NTPase"/>
</dbReference>
<dbReference type="PANTHER" id="PTHR43681:SF1">
    <property type="entry name" value="SARCALUMENIN"/>
    <property type="match status" value="1"/>
</dbReference>
<dbReference type="EMBL" id="BAABFL010000467">
    <property type="protein sequence ID" value="GAA4652005.1"/>
    <property type="molecule type" value="Genomic_DNA"/>
</dbReference>
<dbReference type="PANTHER" id="PTHR43681">
    <property type="entry name" value="TRANSMEMBRANE GTPASE FZO"/>
    <property type="match status" value="1"/>
</dbReference>
<sequence length="653" mass="74548">MGRLESQFDAFIDWKQHLLAQVTRYQSWLVHNHLLTPELDRRLSQANESLRRKTITIAFVGEFSRGKTELINALFFGNQHARMLPSCAGRTTMCPTELFHEPGKPTSIRLLPITTRLQATSLAELQHSHDQWHEIPLPTEDTDALGVALARVAETLDVTEEKALQLGFEPEHLQFSKADNGCVKIPAWRHALINIDHPLLSKGIRILDTPGLNALGLEPELTLNMLPSADAIIYLLSADTGVTASDMAIWQDPIQTIQQNRPSSLFAVLNKIDLLDDELLTPTQQQDIRSAILDTSARQLGLRPDEIIAVSARRALTGKLKGRPALVTSSGIETLEHLLSQELIHHQEQLLEGCVVNDLHHLLDNSRQLLEKRLQDLYTRQRQLNGSRKDDQLLVAELTEQTRIQYNQHHKRLLALKSSRRLVQQQGRALIRACRTDLFQERVRKVHTLLLKSLTTVGINQTITRFFLYVQDDIHQLSIEARLANRLVQSIYERHADADGHTLYPTLFLTDDYLKELNAIRIKADHFGKRLSTVLTEQHLVIRRFFNTLVREVIALHERIETDTGQWADQALLPLTQHALEQKQLLERQLVQLKSLNRDNANRKQLLGKLDEFLADTEHQLVKIDHILKNTRQRISPTKSSNVVVLHERPVMA</sequence>